<dbReference type="CDD" id="cd09272">
    <property type="entry name" value="RNase_HI_RT_Ty1"/>
    <property type="match status" value="1"/>
</dbReference>
<gene>
    <name evidence="1" type="ORF">FSB_LOCUS2747</name>
</gene>
<dbReference type="AlphaFoldDB" id="A0A2N9EJD8"/>
<dbReference type="EMBL" id="OIVN01000131">
    <property type="protein sequence ID" value="SPC74865.1"/>
    <property type="molecule type" value="Genomic_DNA"/>
</dbReference>
<reference evidence="1" key="1">
    <citation type="submission" date="2018-02" db="EMBL/GenBank/DDBJ databases">
        <authorList>
            <person name="Cohen D.B."/>
            <person name="Kent A.D."/>
        </authorList>
    </citation>
    <scope>NUCLEOTIDE SEQUENCE</scope>
</reference>
<organism evidence="1">
    <name type="scientific">Fagus sylvatica</name>
    <name type="common">Beechnut</name>
    <dbReference type="NCBI Taxonomy" id="28930"/>
    <lineage>
        <taxon>Eukaryota</taxon>
        <taxon>Viridiplantae</taxon>
        <taxon>Streptophyta</taxon>
        <taxon>Embryophyta</taxon>
        <taxon>Tracheophyta</taxon>
        <taxon>Spermatophyta</taxon>
        <taxon>Magnoliopsida</taxon>
        <taxon>eudicotyledons</taxon>
        <taxon>Gunneridae</taxon>
        <taxon>Pentapetalae</taxon>
        <taxon>rosids</taxon>
        <taxon>fabids</taxon>
        <taxon>Fagales</taxon>
        <taxon>Fagaceae</taxon>
        <taxon>Fagus</taxon>
    </lineage>
</organism>
<proteinExistence type="predicted"/>
<protein>
    <recommendedName>
        <fullName evidence="2">Reverse transcriptase Ty1/copia-type domain-containing protein</fullName>
    </recommendedName>
</protein>
<accession>A0A2N9EJD8</accession>
<evidence type="ECO:0000313" key="1">
    <source>
        <dbReference type="EMBL" id="SPC74865.1"/>
    </source>
</evidence>
<evidence type="ECO:0008006" key="2">
    <source>
        <dbReference type="Google" id="ProtNLM"/>
    </source>
</evidence>
<dbReference type="PANTHER" id="PTHR11439">
    <property type="entry name" value="GAG-POL-RELATED RETROTRANSPOSON"/>
    <property type="match status" value="1"/>
</dbReference>
<name>A0A2N9EJD8_FAGSY</name>
<sequence>MNSSNLRGTTNVVLVYNKASTVSSNVFGFLDFDYASDLDKRKSVIGYIFTLSGCAINWKATIQSTIALFTIETKYMEEIEEVKDAIWLKGLVGDLGLKQSETIMFYDSHSAIHLTKNQRYHEKTKRIDVRYHFYSRDCNPKHHKKVATTDNSTPMMTKLVPLRKFKHCLVFAVFDSP</sequence>